<reference evidence="9" key="1">
    <citation type="submission" date="2020-08" db="EMBL/GenBank/DDBJ databases">
        <title>Genome sequencing and assembly of the red palm weevil Rhynchophorus ferrugineus.</title>
        <authorList>
            <person name="Dias G.B."/>
            <person name="Bergman C.M."/>
            <person name="Manee M."/>
        </authorList>
    </citation>
    <scope>NUCLEOTIDE SEQUENCE</scope>
    <source>
        <strain evidence="9">AA-2017</strain>
        <tissue evidence="9">Whole larva</tissue>
    </source>
</reference>
<keyword evidence="5" id="KW-0969">Cilium</keyword>
<feature type="compositionally biased region" description="Basic and acidic residues" evidence="8">
    <location>
        <begin position="536"/>
        <end position="550"/>
    </location>
</feature>
<keyword evidence="4 7" id="KW-0175">Coiled coil</keyword>
<organism evidence="9 10">
    <name type="scientific">Rhynchophorus ferrugineus</name>
    <name type="common">Red palm weevil</name>
    <name type="synonym">Curculio ferrugineus</name>
    <dbReference type="NCBI Taxonomy" id="354439"/>
    <lineage>
        <taxon>Eukaryota</taxon>
        <taxon>Metazoa</taxon>
        <taxon>Ecdysozoa</taxon>
        <taxon>Arthropoda</taxon>
        <taxon>Hexapoda</taxon>
        <taxon>Insecta</taxon>
        <taxon>Pterygota</taxon>
        <taxon>Neoptera</taxon>
        <taxon>Endopterygota</taxon>
        <taxon>Coleoptera</taxon>
        <taxon>Polyphaga</taxon>
        <taxon>Cucujiformia</taxon>
        <taxon>Curculionidae</taxon>
        <taxon>Dryophthorinae</taxon>
        <taxon>Rhynchophorus</taxon>
    </lineage>
</organism>
<comment type="similarity">
    <text evidence="2">Belongs to the CFAP157 family.</text>
</comment>
<dbReference type="PANTHER" id="PTHR31954">
    <property type="entry name" value="CILIA- AND FLAGELLA-ASSOCIATED PROTEIN 157"/>
    <property type="match status" value="1"/>
</dbReference>
<sequence>MAKKGKKGKGKKKKLLEDDPNALTEVDRTFYELTIADLNRKLARLRSLTQEFEEKNEELKQQNEKLDEDKSDIITYLKRMLQEKSNEINELEERITGLQEIRQNETEKFEAKVVELEQEYKQMHEQLTSENKLLEGKLNSLEEFRSQRDDLMKKFEAQEKTMEAQEKRHTRELYEIERKFIISKDKLKKDMEARLLQLSTEFHDASELRIAATTHRVIRENIAVNNELDTMLQTHQSLYKEHQMLKSRDVTLRQEAELHEAEKKKALSKVRIQKKILQRMTSQNDALREDLEKYKHFEAEIRETRHEMKRRLDENAHLSFKFKILEQNLHRVKCENMTLRTELAYLKDENIRLDDILMEGVSCIKEALTIRSESDTSIKSSKKENLLNTLFMLLSKGHDRKVKKPSLETIPSLEGAYAVGDLGFVPKSEELRPLAPTRRNMVSQTGSSFEEYITIGPTDNIPKKSYVDRADSELDISSEDANVNVEEEQVEEEEKQSVLFFNEEEMVGEEEEDESKDFDPFAGVLQSETSIEADDVTEKDAERTKSKESVTKTNSGSKSSVEKTEIDKTELSEIAKEDISPGTEVIDENDEAKETPTESS</sequence>
<feature type="coiled-coil region" evidence="7">
    <location>
        <begin position="277"/>
        <end position="307"/>
    </location>
</feature>
<evidence type="ECO:0000256" key="3">
    <source>
        <dbReference type="ARBA" id="ARBA00014087"/>
    </source>
</evidence>
<evidence type="ECO:0000256" key="8">
    <source>
        <dbReference type="SAM" id="MobiDB-lite"/>
    </source>
</evidence>
<dbReference type="InterPro" id="IPR038844">
    <property type="entry name" value="CFAP157"/>
</dbReference>
<feature type="coiled-coil region" evidence="7">
    <location>
        <begin position="35"/>
        <end position="172"/>
    </location>
</feature>
<feature type="compositionally biased region" description="Acidic residues" evidence="8">
    <location>
        <begin position="505"/>
        <end position="516"/>
    </location>
</feature>
<dbReference type="EMBL" id="JAACXV010000328">
    <property type="protein sequence ID" value="KAF7279969.1"/>
    <property type="molecule type" value="Genomic_DNA"/>
</dbReference>
<evidence type="ECO:0000256" key="5">
    <source>
        <dbReference type="ARBA" id="ARBA00023069"/>
    </source>
</evidence>
<evidence type="ECO:0000313" key="9">
    <source>
        <dbReference type="EMBL" id="KAF7279969.1"/>
    </source>
</evidence>
<evidence type="ECO:0000256" key="4">
    <source>
        <dbReference type="ARBA" id="ARBA00023054"/>
    </source>
</evidence>
<accession>A0A834IFW6</accession>
<dbReference type="AlphaFoldDB" id="A0A834IFW6"/>
<evidence type="ECO:0000256" key="6">
    <source>
        <dbReference type="ARBA" id="ARBA00023273"/>
    </source>
</evidence>
<comment type="subcellular location">
    <subcellularLocation>
        <location evidence="1">Cell projection</location>
        <location evidence="1">Cilium</location>
    </subcellularLocation>
</comment>
<keyword evidence="10" id="KW-1185">Reference proteome</keyword>
<feature type="region of interest" description="Disordered" evidence="8">
    <location>
        <begin position="505"/>
        <end position="600"/>
    </location>
</feature>
<gene>
    <name evidence="9" type="ORF">GWI33_006535</name>
</gene>
<feature type="compositionally biased region" description="Basic and acidic residues" evidence="8">
    <location>
        <begin position="560"/>
        <end position="579"/>
    </location>
</feature>
<evidence type="ECO:0000313" key="10">
    <source>
        <dbReference type="Proteomes" id="UP000625711"/>
    </source>
</evidence>
<keyword evidence="6" id="KW-0966">Cell projection</keyword>
<dbReference type="GO" id="GO:0008017">
    <property type="term" value="F:microtubule binding"/>
    <property type="evidence" value="ECO:0007669"/>
    <property type="project" value="TreeGrafter"/>
</dbReference>
<dbReference type="Proteomes" id="UP000625711">
    <property type="component" value="Unassembled WGS sequence"/>
</dbReference>
<dbReference type="OrthoDB" id="166611at2759"/>
<dbReference type="GO" id="GO:0036064">
    <property type="term" value="C:ciliary basal body"/>
    <property type="evidence" value="ECO:0007669"/>
    <property type="project" value="TreeGrafter"/>
</dbReference>
<dbReference type="PANTHER" id="PTHR31954:SF1">
    <property type="entry name" value="CILIA- AND FLAGELLA-ASSOCIATED PROTEIN 157"/>
    <property type="match status" value="1"/>
</dbReference>
<comment type="caution">
    <text evidence="9">The sequence shown here is derived from an EMBL/GenBank/DDBJ whole genome shotgun (WGS) entry which is preliminary data.</text>
</comment>
<evidence type="ECO:0000256" key="2">
    <source>
        <dbReference type="ARBA" id="ARBA00010841"/>
    </source>
</evidence>
<name>A0A834IFW6_RHYFE</name>
<proteinExistence type="inferred from homology"/>
<evidence type="ECO:0000256" key="7">
    <source>
        <dbReference type="SAM" id="Coils"/>
    </source>
</evidence>
<evidence type="ECO:0000256" key="1">
    <source>
        <dbReference type="ARBA" id="ARBA00004138"/>
    </source>
</evidence>
<protein>
    <recommendedName>
        <fullName evidence="3">Cilia- and flagella-associated protein 157</fullName>
    </recommendedName>
</protein>